<dbReference type="GO" id="GO:0005737">
    <property type="term" value="C:cytoplasm"/>
    <property type="evidence" value="ECO:0007669"/>
    <property type="project" value="UniProtKB-SubCell"/>
</dbReference>
<feature type="binding site" evidence="1">
    <location>
        <position position="201"/>
    </location>
    <ligand>
        <name>Mn(2+)</name>
        <dbReference type="ChEBI" id="CHEBI:29035"/>
    </ligand>
</feature>
<dbReference type="NCBIfam" id="TIGR00148">
    <property type="entry name" value="UbiD family decarboxylase"/>
    <property type="match status" value="1"/>
</dbReference>
<sequence length="487" mass="54393">MEAETMLDPTENDIDDSTRGQHTLAKPETDFRAFLDALRAEGDLLDIHHEVDPHLEVCAIARRVSERNAAVPLFHNVKGARQGLWRMVSNLQSLRDSRTHRNARLAMGMGLPSTAHLKDIQYRPNVLTTGPCKENILRRDEIDLTELPVPMMHRGDGGKYLQTYGMHILQSPDGSWTNWSIARSMVHDRTKLVGLCIPPQHIWQTREMCVPPAAIIAGLPIPDAMSELDYINALTGSPLDLVKAESNDLLVPATSEIVIEGTLSVSEIAPEGPFGEYFGHTFHSARPRPGPVYDVETITLRNNTILPMSHTLASLMAPELLDTYLTTNLAILDAVSPIETYASWAVQNVDSSRLQTMATSPQELCTQIGQLLFNDKASFLTTRVLLVGDDIDIYNFRDVMWAFATRCRPVQDDYVFDEVPGLPLVPFMMETPRPCRGGKTVSSCLLPTEFRPEGRTWETVDFEGSYPPDVKDRVRSRWGEMGFAAVD</sequence>
<dbReference type="HAMAP" id="MF_01983">
    <property type="entry name" value="UbiD_FDC"/>
    <property type="match status" value="1"/>
</dbReference>
<dbReference type="SUPFAM" id="SSF50475">
    <property type="entry name" value="FMN-binding split barrel"/>
    <property type="match status" value="1"/>
</dbReference>
<comment type="catalytic activity">
    <reaction evidence="1">
        <text>(E)-cinnamate + H(+) = styrene + CO2</text>
        <dbReference type="Rhea" id="RHEA:46920"/>
        <dbReference type="ChEBI" id="CHEBI:15378"/>
        <dbReference type="ChEBI" id="CHEBI:15669"/>
        <dbReference type="ChEBI" id="CHEBI:16526"/>
        <dbReference type="ChEBI" id="CHEBI:27452"/>
        <dbReference type="EC" id="4.1.1.102"/>
    </reaction>
</comment>
<keyword evidence="1" id="KW-0963">Cytoplasm</keyword>
<feature type="binding site" evidence="1">
    <location>
        <begin position="178"/>
        <end position="183"/>
    </location>
    <ligand>
        <name>prenylated FMN</name>
        <dbReference type="ChEBI" id="CHEBI:87746"/>
    </ligand>
</feature>
<keyword evidence="1" id="KW-0456">Lyase</keyword>
<feature type="binding site" evidence="1">
    <location>
        <position position="227"/>
    </location>
    <ligand>
        <name>prenylated FMN</name>
        <dbReference type="ChEBI" id="CHEBI:87746"/>
    </ligand>
</feature>
<evidence type="ECO:0000259" key="4">
    <source>
        <dbReference type="Pfam" id="PF20695"/>
    </source>
</evidence>
<evidence type="ECO:0000313" key="7">
    <source>
        <dbReference type="Proteomes" id="UP000247810"/>
    </source>
</evidence>
<keyword evidence="1" id="KW-0464">Manganese</keyword>
<dbReference type="InterPro" id="IPR048304">
    <property type="entry name" value="UbiD_Rift_dom"/>
</dbReference>
<comment type="catalytic activity">
    <reaction evidence="1">
        <text>(E)-ferulate + H(+) = 2-methoxy-4-vinylphenol + CO2</text>
        <dbReference type="Rhea" id="RHEA:33807"/>
        <dbReference type="ChEBI" id="CHEBI:15378"/>
        <dbReference type="ChEBI" id="CHEBI:16526"/>
        <dbReference type="ChEBI" id="CHEBI:29749"/>
        <dbReference type="ChEBI" id="CHEBI:42438"/>
        <dbReference type="EC" id="4.1.1.102"/>
    </reaction>
</comment>
<feature type="binding site" evidence="1">
    <location>
        <position position="178"/>
    </location>
    <ligand>
        <name>Mn(2+)</name>
        <dbReference type="ChEBI" id="CHEBI:29035"/>
    </ligand>
</feature>
<evidence type="ECO:0000259" key="3">
    <source>
        <dbReference type="Pfam" id="PF01977"/>
    </source>
</evidence>
<gene>
    <name evidence="1" type="primary">FDC1</name>
    <name evidence="6" type="ORF">BO71DRAFT_450047</name>
</gene>
<proteinExistence type="inferred from homology"/>
<dbReference type="GO" id="GO:0033494">
    <property type="term" value="P:ferulate metabolic process"/>
    <property type="evidence" value="ECO:0007669"/>
    <property type="project" value="UniProtKB-UniRule"/>
</dbReference>
<name>A0A319DAN8_9EURO</name>
<dbReference type="AlphaFoldDB" id="A0A319DAN8"/>
<feature type="domain" description="3-octaprenyl-4-hydroxybenzoate carboxy-lyase-like C-terminal" evidence="5">
    <location>
        <begin position="330"/>
        <end position="444"/>
    </location>
</feature>
<feature type="domain" description="3-octaprenyl-4-hydroxybenzoate carboxy-lyase-like N-terminal" evidence="4">
    <location>
        <begin position="35"/>
        <end position="121"/>
    </location>
</feature>
<comment type="subunit">
    <text evidence="1">Homodimer. May form higher order oligomers.</text>
</comment>
<keyword evidence="1" id="KW-0210">Decarboxylase</keyword>
<dbReference type="Pfam" id="PF20696">
    <property type="entry name" value="UbiD_C"/>
    <property type="match status" value="1"/>
</dbReference>
<dbReference type="GO" id="GO:0046872">
    <property type="term" value="F:metal ion binding"/>
    <property type="evidence" value="ECO:0007669"/>
    <property type="project" value="UniProtKB-KW"/>
</dbReference>
<dbReference type="InterPro" id="IPR049383">
    <property type="entry name" value="UbiD-like_N"/>
</dbReference>
<evidence type="ECO:0000256" key="1">
    <source>
        <dbReference type="HAMAP-Rule" id="MF_03196"/>
    </source>
</evidence>
<feature type="binding site" evidence="1">
    <location>
        <begin position="200"/>
        <end position="201"/>
    </location>
    <ligand>
        <name>prenylated FMN</name>
        <dbReference type="ChEBI" id="CHEBI:87746"/>
    </ligand>
</feature>
<protein>
    <recommendedName>
        <fullName evidence="1">Ferulic acid decarboxylase 1</fullName>
        <ecNumber evidence="1">4.1.1.102</ecNumber>
    </recommendedName>
    <alternativeName>
        <fullName evidence="1">Phenacrylate decarboxylase</fullName>
    </alternativeName>
</protein>
<comment type="subcellular location">
    <subcellularLocation>
        <location evidence="1">Cytoplasm</location>
    </subcellularLocation>
</comment>
<dbReference type="GO" id="GO:0046281">
    <property type="term" value="P:cinnamic acid catabolic process"/>
    <property type="evidence" value="ECO:0007669"/>
    <property type="project" value="UniProtKB-UniRule"/>
</dbReference>
<dbReference type="Pfam" id="PF01977">
    <property type="entry name" value="UbiD"/>
    <property type="match status" value="1"/>
</dbReference>
<comment type="cofactor">
    <cofactor evidence="1">
        <name>prenylated FMN</name>
        <dbReference type="ChEBI" id="CHEBI:87746"/>
    </cofactor>
    <text evidence="1">Binds 1 prenylated FMN per subunit.</text>
</comment>
<organism evidence="6 7">
    <name type="scientific">Aspergillus ellipticus CBS 707.79</name>
    <dbReference type="NCBI Taxonomy" id="1448320"/>
    <lineage>
        <taxon>Eukaryota</taxon>
        <taxon>Fungi</taxon>
        <taxon>Dikarya</taxon>
        <taxon>Ascomycota</taxon>
        <taxon>Pezizomycotina</taxon>
        <taxon>Eurotiomycetes</taxon>
        <taxon>Eurotiomycetidae</taxon>
        <taxon>Eurotiales</taxon>
        <taxon>Aspergillaceae</taxon>
        <taxon>Aspergillus</taxon>
        <taxon>Aspergillus subgen. Circumdati</taxon>
    </lineage>
</organism>
<comment type="similarity">
    <text evidence="1">Belongs to the UbiD family. UbiD-like/FDC subfamily.</text>
</comment>
<evidence type="ECO:0000259" key="5">
    <source>
        <dbReference type="Pfam" id="PF20696"/>
    </source>
</evidence>
<dbReference type="SUPFAM" id="SSF143968">
    <property type="entry name" value="UbiD C-terminal domain-like"/>
    <property type="match status" value="1"/>
</dbReference>
<dbReference type="InterPro" id="IPR002830">
    <property type="entry name" value="UbiD"/>
</dbReference>
<dbReference type="Proteomes" id="UP000247810">
    <property type="component" value="Unassembled WGS sequence"/>
</dbReference>
<accession>A0A319DAN8</accession>
<dbReference type="GO" id="GO:0016831">
    <property type="term" value="F:carboxy-lyase activity"/>
    <property type="evidence" value="ECO:0007669"/>
    <property type="project" value="UniProtKB-UniRule"/>
</dbReference>
<feature type="active site" description="Proton donor" evidence="1">
    <location>
        <position position="276"/>
    </location>
</feature>
<feature type="domain" description="3-octaprenyl-4-hydroxybenzoate carboxy-lyase-like Rift-related" evidence="3">
    <location>
        <begin position="129"/>
        <end position="308"/>
    </location>
</feature>
<comment type="function">
    <text evidence="1">Catalyzes the reversible decarboxylation of aromatic carboxylic acids like ferulic acid, p-coumaric acid or cinnamic acid, producing the corresponding vinyl derivatives 4-vinylphenol, 4-vinylguaiacol, and styrene, respectively, which play the role of aroma metabolites.</text>
</comment>
<dbReference type="Gene3D" id="3.40.1670.10">
    <property type="entry name" value="UbiD C-terminal domain-like"/>
    <property type="match status" value="1"/>
</dbReference>
<keyword evidence="7" id="KW-1185">Reference proteome</keyword>
<evidence type="ECO:0000313" key="6">
    <source>
        <dbReference type="EMBL" id="PYH94465.1"/>
    </source>
</evidence>
<dbReference type="OrthoDB" id="4878259at2759"/>
<dbReference type="STRING" id="1448320.A0A319DAN8"/>
<keyword evidence="1" id="KW-0479">Metal-binding</keyword>
<dbReference type="EC" id="4.1.1.102" evidence="1"/>
<dbReference type="Gene3D" id="1.20.5.4570">
    <property type="match status" value="1"/>
</dbReference>
<dbReference type="InterPro" id="IPR049381">
    <property type="entry name" value="UbiD-like_C"/>
</dbReference>
<feature type="binding site" evidence="1">
    <location>
        <position position="227"/>
    </location>
    <ligand>
        <name>Mn(2+)</name>
        <dbReference type="ChEBI" id="CHEBI:29035"/>
    </ligand>
</feature>
<comment type="catalytic activity">
    <reaction evidence="1">
        <text>(E)-4-coumarate + H(+) = 4-vinylphenol + CO2</text>
        <dbReference type="Rhea" id="RHEA:33227"/>
        <dbReference type="ChEBI" id="CHEBI:1883"/>
        <dbReference type="ChEBI" id="CHEBI:12876"/>
        <dbReference type="ChEBI" id="CHEBI:15378"/>
        <dbReference type="ChEBI" id="CHEBI:16526"/>
        <dbReference type="EC" id="4.1.1.102"/>
    </reaction>
</comment>
<dbReference type="PANTHER" id="PTHR30108">
    <property type="entry name" value="3-OCTAPRENYL-4-HYDROXYBENZOATE CARBOXY-LYASE-RELATED"/>
    <property type="match status" value="1"/>
</dbReference>
<evidence type="ECO:0000256" key="2">
    <source>
        <dbReference type="SAM" id="MobiDB-lite"/>
    </source>
</evidence>
<dbReference type="EMBL" id="KZ825870">
    <property type="protein sequence ID" value="PYH94465.1"/>
    <property type="molecule type" value="Genomic_DNA"/>
</dbReference>
<feature type="binding site" evidence="1">
    <location>
        <position position="376"/>
    </location>
    <ligand>
        <name>prenylated FMN</name>
        <dbReference type="ChEBI" id="CHEBI:87746"/>
    </ligand>
</feature>
<dbReference type="Pfam" id="PF20695">
    <property type="entry name" value="UbiD_N"/>
    <property type="match status" value="1"/>
</dbReference>
<dbReference type="PANTHER" id="PTHR30108:SF17">
    <property type="entry name" value="FERULIC ACID DECARBOXYLASE 1"/>
    <property type="match status" value="1"/>
</dbReference>
<reference evidence="6 7" key="1">
    <citation type="submission" date="2018-02" db="EMBL/GenBank/DDBJ databases">
        <title>The genomes of Aspergillus section Nigri reveals drivers in fungal speciation.</title>
        <authorList>
            <consortium name="DOE Joint Genome Institute"/>
            <person name="Vesth T.C."/>
            <person name="Nybo J."/>
            <person name="Theobald S."/>
            <person name="Brandl J."/>
            <person name="Frisvad J.C."/>
            <person name="Nielsen K.F."/>
            <person name="Lyhne E.K."/>
            <person name="Kogle M.E."/>
            <person name="Kuo A."/>
            <person name="Riley R."/>
            <person name="Clum A."/>
            <person name="Nolan M."/>
            <person name="Lipzen A."/>
            <person name="Salamov A."/>
            <person name="Henrissat B."/>
            <person name="Wiebenga A."/>
            <person name="De vries R.P."/>
            <person name="Grigoriev I.V."/>
            <person name="Mortensen U.H."/>
            <person name="Andersen M.R."/>
            <person name="Baker S.E."/>
        </authorList>
    </citation>
    <scope>NUCLEOTIDE SEQUENCE [LARGE SCALE GENOMIC DNA]</scope>
    <source>
        <strain evidence="6 7">CBS 707.79</strain>
    </source>
</reference>
<feature type="compositionally biased region" description="Acidic residues" evidence="2">
    <location>
        <begin position="1"/>
        <end position="15"/>
    </location>
</feature>
<comment type="cofactor">
    <cofactor evidence="1">
        <name>Mn(2+)</name>
        <dbReference type="ChEBI" id="CHEBI:29035"/>
    </cofactor>
</comment>
<dbReference type="VEuPathDB" id="FungiDB:BO71DRAFT_450047"/>
<dbReference type="InterPro" id="IPR032903">
    <property type="entry name" value="FDC-like"/>
</dbReference>
<feature type="region of interest" description="Disordered" evidence="2">
    <location>
        <begin position="1"/>
        <end position="25"/>
    </location>
</feature>